<evidence type="ECO:0000313" key="4">
    <source>
        <dbReference type="EMBL" id="CAD7084547.1"/>
    </source>
</evidence>
<dbReference type="OrthoDB" id="8197303at2759"/>
<evidence type="ECO:0000256" key="3">
    <source>
        <dbReference type="SAM" id="SignalP"/>
    </source>
</evidence>
<feature type="signal peptide" evidence="3">
    <location>
        <begin position="1"/>
        <end position="22"/>
    </location>
</feature>
<reference evidence="4 5" key="1">
    <citation type="submission" date="2020-11" db="EMBL/GenBank/DDBJ databases">
        <authorList>
            <person name="Wallbank WR R."/>
            <person name="Pardo Diaz C."/>
            <person name="Kozak K."/>
            <person name="Martin S."/>
            <person name="Jiggins C."/>
            <person name="Moest M."/>
            <person name="Warren A I."/>
            <person name="Generalovic N T."/>
            <person name="Byers J.R.P. K."/>
            <person name="Montejo-Kovacevich G."/>
            <person name="Yen C E."/>
        </authorList>
    </citation>
    <scope>NUCLEOTIDE SEQUENCE [LARGE SCALE GENOMIC DNA]</scope>
</reference>
<dbReference type="OMA" id="ENRYGMR"/>
<sequence>MELRIIIGVMIGLIACSVHVQGLSIDTTTIPESITNTPGNLAQNTTKDDEARRAQEPPLIFPSDPGQYKVLELNDASSNNETAIKILLSKVRQEHGEEVEPENTVTKELDKLVTISTTPKPAHVEPTESDVEEVDENLKNEVEEIQKPEEEAGLEELYHKQASSNLQVNQEFAEDIETNSNNLHGGHITAIFAGVLAVVCIAIYVGLISWRSYLEKRYGMREQLVTEDDYYNNNDIRHFAL</sequence>
<evidence type="ECO:0008006" key="6">
    <source>
        <dbReference type="Google" id="ProtNLM"/>
    </source>
</evidence>
<gene>
    <name evidence="4" type="ORF">HERILL_LOCUS7435</name>
</gene>
<protein>
    <recommendedName>
        <fullName evidence="6">Syndecan</fullName>
    </recommendedName>
</protein>
<feature type="compositionally biased region" description="Basic and acidic residues" evidence="1">
    <location>
        <begin position="46"/>
        <end position="55"/>
    </location>
</feature>
<feature type="region of interest" description="Disordered" evidence="1">
    <location>
        <begin position="30"/>
        <end position="62"/>
    </location>
</feature>
<dbReference type="InParanoid" id="A0A7R8YT36"/>
<dbReference type="EMBL" id="LR899011">
    <property type="protein sequence ID" value="CAD7084547.1"/>
    <property type="molecule type" value="Genomic_DNA"/>
</dbReference>
<keyword evidence="3" id="KW-0732">Signal</keyword>
<dbReference type="PROSITE" id="PS51257">
    <property type="entry name" value="PROKAR_LIPOPROTEIN"/>
    <property type="match status" value="1"/>
</dbReference>
<dbReference type="Proteomes" id="UP000594454">
    <property type="component" value="Chromosome 3"/>
</dbReference>
<proteinExistence type="predicted"/>
<feature type="transmembrane region" description="Helical" evidence="2">
    <location>
        <begin position="188"/>
        <end position="210"/>
    </location>
</feature>
<name>A0A7R8YT36_HERIL</name>
<keyword evidence="2" id="KW-0472">Membrane</keyword>
<feature type="chain" id="PRO_5030671783" description="Syndecan" evidence="3">
    <location>
        <begin position="23"/>
        <end position="241"/>
    </location>
</feature>
<keyword evidence="2" id="KW-0812">Transmembrane</keyword>
<evidence type="ECO:0000256" key="1">
    <source>
        <dbReference type="SAM" id="MobiDB-lite"/>
    </source>
</evidence>
<keyword evidence="5" id="KW-1185">Reference proteome</keyword>
<organism evidence="4 5">
    <name type="scientific">Hermetia illucens</name>
    <name type="common">Black soldier fly</name>
    <dbReference type="NCBI Taxonomy" id="343691"/>
    <lineage>
        <taxon>Eukaryota</taxon>
        <taxon>Metazoa</taxon>
        <taxon>Ecdysozoa</taxon>
        <taxon>Arthropoda</taxon>
        <taxon>Hexapoda</taxon>
        <taxon>Insecta</taxon>
        <taxon>Pterygota</taxon>
        <taxon>Neoptera</taxon>
        <taxon>Endopterygota</taxon>
        <taxon>Diptera</taxon>
        <taxon>Brachycera</taxon>
        <taxon>Stratiomyomorpha</taxon>
        <taxon>Stratiomyidae</taxon>
        <taxon>Hermetiinae</taxon>
        <taxon>Hermetia</taxon>
    </lineage>
</organism>
<evidence type="ECO:0000256" key="2">
    <source>
        <dbReference type="SAM" id="Phobius"/>
    </source>
</evidence>
<dbReference type="AlphaFoldDB" id="A0A7R8YT36"/>
<accession>A0A7R8YT36</accession>
<feature type="compositionally biased region" description="Polar residues" evidence="1">
    <location>
        <begin position="30"/>
        <end position="45"/>
    </location>
</feature>
<keyword evidence="2" id="KW-1133">Transmembrane helix</keyword>
<evidence type="ECO:0000313" key="5">
    <source>
        <dbReference type="Proteomes" id="UP000594454"/>
    </source>
</evidence>